<dbReference type="Proteomes" id="UP000326678">
    <property type="component" value="Chromosome Gxm1"/>
</dbReference>
<name>A0A5P8VWW9_9NOSO</name>
<dbReference type="EMBL" id="CP045226">
    <property type="protein sequence ID" value="QFS44915.1"/>
    <property type="molecule type" value="Genomic_DNA"/>
</dbReference>
<organism evidence="1 2">
    <name type="scientific">Nostoc sphaeroides CCNUC1</name>
    <dbReference type="NCBI Taxonomy" id="2653204"/>
    <lineage>
        <taxon>Bacteria</taxon>
        <taxon>Bacillati</taxon>
        <taxon>Cyanobacteriota</taxon>
        <taxon>Cyanophyceae</taxon>
        <taxon>Nostocales</taxon>
        <taxon>Nostocaceae</taxon>
        <taxon>Nostoc</taxon>
    </lineage>
</organism>
<protein>
    <submittedName>
        <fullName evidence="1">Uncharacterized protein</fullName>
    </submittedName>
</protein>
<dbReference type="AlphaFoldDB" id="A0A5P8VWW9"/>
<dbReference type="RefSeq" id="WP_118170008.1">
    <property type="nucleotide sequence ID" value="NZ_CP045226.1"/>
</dbReference>
<proteinExistence type="predicted"/>
<reference evidence="1 2" key="1">
    <citation type="submission" date="2019-10" db="EMBL/GenBank/DDBJ databases">
        <title>Genomic and transcriptomic insights into the perfect genentic adaptation of a filamentous nitrogen-fixing cyanobacterium to rice fields.</title>
        <authorList>
            <person name="Chen Z."/>
        </authorList>
    </citation>
    <scope>NUCLEOTIDE SEQUENCE [LARGE SCALE GENOMIC DNA]</scope>
    <source>
        <strain evidence="1">CCNUC1</strain>
    </source>
</reference>
<sequence length="171" mass="19566">MNPEAKHIVSELRREFYSNFAAAMNMQVSITGTSYSSNSPIASWMDHRQRLNYLNVYAYTAPDEFVPLRPFILRLAINKSAGRITTFRKGQVCRGLNLMWDFELTVLPKEILDFLPWIVNLVESHDKGSPLLLQSPPHSFELEVPEVGLFNNAWTQKAWLLANSPIDLSEI</sequence>
<gene>
    <name evidence="1" type="ORF">GXM_02390</name>
</gene>
<dbReference type="KEGG" id="nsh:GXM_02390"/>
<evidence type="ECO:0000313" key="2">
    <source>
        <dbReference type="Proteomes" id="UP000326678"/>
    </source>
</evidence>
<accession>A0A5P8VWW9</accession>
<evidence type="ECO:0000313" key="1">
    <source>
        <dbReference type="EMBL" id="QFS44915.1"/>
    </source>
</evidence>
<keyword evidence="2" id="KW-1185">Reference proteome</keyword>